<comment type="function">
    <text evidence="1 6">Forms part of the ribosomal stalk, playing a central role in the interaction of the ribosome with GTP-bound translation factors.</text>
</comment>
<evidence type="ECO:0000256" key="3">
    <source>
        <dbReference type="ARBA" id="ARBA00022980"/>
    </source>
</evidence>
<keyword evidence="6" id="KW-0699">rRNA-binding</keyword>
<dbReference type="HAMAP" id="MF_00362">
    <property type="entry name" value="Ribosomal_uL10"/>
    <property type="match status" value="1"/>
</dbReference>
<gene>
    <name evidence="6" type="primary">rplJ</name>
    <name evidence="7" type="ORF">JL102_02620</name>
</gene>
<dbReference type="AlphaFoldDB" id="A0A937F2C1"/>
<dbReference type="InterPro" id="IPR047865">
    <property type="entry name" value="Ribosomal_uL10_bac_type"/>
</dbReference>
<keyword evidence="6" id="KW-0694">RNA-binding</keyword>
<dbReference type="CDD" id="cd05797">
    <property type="entry name" value="Ribosomal_L10"/>
    <property type="match status" value="1"/>
</dbReference>
<reference evidence="7" key="1">
    <citation type="submission" date="2021-01" db="EMBL/GenBank/DDBJ databases">
        <title>Fulvivirga kasyanovii gen. nov., sp nov., a novel member of the phylum Bacteroidetes isolated from seawater in a mussel farm.</title>
        <authorList>
            <person name="Zhao L.-H."/>
            <person name="Wang Z.-J."/>
        </authorList>
    </citation>
    <scope>NUCLEOTIDE SEQUENCE</scope>
    <source>
        <strain evidence="7">2943</strain>
    </source>
</reference>
<dbReference type="GO" id="GO:0015934">
    <property type="term" value="C:large ribosomal subunit"/>
    <property type="evidence" value="ECO:0007669"/>
    <property type="project" value="InterPro"/>
</dbReference>
<evidence type="ECO:0000256" key="5">
    <source>
        <dbReference type="ARBA" id="ARBA00035202"/>
    </source>
</evidence>
<dbReference type="RefSeq" id="WP_202242115.1">
    <property type="nucleotide sequence ID" value="NZ_JAESIY010000001.1"/>
</dbReference>
<dbReference type="InterPro" id="IPR002363">
    <property type="entry name" value="Ribosomal_uL10_CS_bac"/>
</dbReference>
<dbReference type="Proteomes" id="UP000659388">
    <property type="component" value="Unassembled WGS sequence"/>
</dbReference>
<evidence type="ECO:0000256" key="2">
    <source>
        <dbReference type="ARBA" id="ARBA00008889"/>
    </source>
</evidence>
<dbReference type="GO" id="GO:0003735">
    <property type="term" value="F:structural constituent of ribosome"/>
    <property type="evidence" value="ECO:0007669"/>
    <property type="project" value="InterPro"/>
</dbReference>
<dbReference type="SUPFAM" id="SSF160369">
    <property type="entry name" value="Ribosomal protein L10-like"/>
    <property type="match status" value="1"/>
</dbReference>
<evidence type="ECO:0000313" key="7">
    <source>
        <dbReference type="EMBL" id="MBL3655007.1"/>
    </source>
</evidence>
<dbReference type="NCBIfam" id="NF000955">
    <property type="entry name" value="PRK00099.1-1"/>
    <property type="match status" value="1"/>
</dbReference>
<dbReference type="Gene3D" id="6.10.250.290">
    <property type="match status" value="1"/>
</dbReference>
<dbReference type="InterPro" id="IPR043141">
    <property type="entry name" value="Ribosomal_uL10-like_sf"/>
</dbReference>
<dbReference type="Gene3D" id="3.30.70.1730">
    <property type="match status" value="1"/>
</dbReference>
<comment type="subunit">
    <text evidence="6">Part of the ribosomal stalk of the 50S ribosomal subunit. The N-terminus interacts with L11 and the large rRNA to form the base of the stalk. The C-terminus forms an elongated spine to which L12 dimers bind in a sequential fashion forming a multimeric L10(L12)X complex.</text>
</comment>
<dbReference type="GO" id="GO:0070180">
    <property type="term" value="F:large ribosomal subunit rRNA binding"/>
    <property type="evidence" value="ECO:0007669"/>
    <property type="project" value="UniProtKB-UniRule"/>
</dbReference>
<evidence type="ECO:0000256" key="6">
    <source>
        <dbReference type="HAMAP-Rule" id="MF_00362"/>
    </source>
</evidence>
<sequence length="176" mass="19465">MTRQEKSEIIDSLTEKFNKNPHFYITDASGLSVGQVNAFRRVCFDKGVEYGVYKNSLIKKALQNVEGDFESLNESLKGFSGILFSEEVANLPGKVLTEYRKKQGVAKPSLKAASVDRDFFFGEENLKTLSELKSKQELIGEVIGLLQSPAKNVVSALQSGKNILGGLIKTLSEREN</sequence>
<dbReference type="InterPro" id="IPR022973">
    <property type="entry name" value="Ribosomal_uL10_bac"/>
</dbReference>
<dbReference type="GO" id="GO:0006412">
    <property type="term" value="P:translation"/>
    <property type="evidence" value="ECO:0007669"/>
    <property type="project" value="UniProtKB-UniRule"/>
</dbReference>
<dbReference type="EMBL" id="JAESIY010000001">
    <property type="protein sequence ID" value="MBL3655007.1"/>
    <property type="molecule type" value="Genomic_DNA"/>
</dbReference>
<keyword evidence="4 6" id="KW-0687">Ribonucleoprotein</keyword>
<keyword evidence="8" id="KW-1185">Reference proteome</keyword>
<keyword evidence="3 6" id="KW-0689">Ribosomal protein</keyword>
<proteinExistence type="inferred from homology"/>
<accession>A0A937F2C1</accession>
<evidence type="ECO:0000256" key="4">
    <source>
        <dbReference type="ARBA" id="ARBA00023274"/>
    </source>
</evidence>
<dbReference type="InterPro" id="IPR001790">
    <property type="entry name" value="Ribosomal_uL10"/>
</dbReference>
<dbReference type="PANTHER" id="PTHR11560">
    <property type="entry name" value="39S RIBOSOMAL PROTEIN L10, MITOCHONDRIAL"/>
    <property type="match status" value="1"/>
</dbReference>
<evidence type="ECO:0000256" key="1">
    <source>
        <dbReference type="ARBA" id="ARBA00002633"/>
    </source>
</evidence>
<dbReference type="Pfam" id="PF00466">
    <property type="entry name" value="Ribosomal_L10"/>
    <property type="match status" value="1"/>
</dbReference>
<comment type="caution">
    <text evidence="7">The sequence shown here is derived from an EMBL/GenBank/DDBJ whole genome shotgun (WGS) entry which is preliminary data.</text>
</comment>
<evidence type="ECO:0000313" key="8">
    <source>
        <dbReference type="Proteomes" id="UP000659388"/>
    </source>
</evidence>
<organism evidence="7 8">
    <name type="scientific">Fulvivirga sediminis</name>
    <dbReference type="NCBI Taxonomy" id="2803949"/>
    <lineage>
        <taxon>Bacteria</taxon>
        <taxon>Pseudomonadati</taxon>
        <taxon>Bacteroidota</taxon>
        <taxon>Cytophagia</taxon>
        <taxon>Cytophagales</taxon>
        <taxon>Fulvivirgaceae</taxon>
        <taxon>Fulvivirga</taxon>
    </lineage>
</organism>
<name>A0A937F2C1_9BACT</name>
<dbReference type="PROSITE" id="PS01109">
    <property type="entry name" value="RIBOSOMAL_L10"/>
    <property type="match status" value="1"/>
</dbReference>
<comment type="similarity">
    <text evidence="2 6">Belongs to the universal ribosomal protein uL10 family.</text>
</comment>
<protein>
    <recommendedName>
        <fullName evidence="5 6">Large ribosomal subunit protein uL10</fullName>
    </recommendedName>
</protein>